<gene>
    <name evidence="8" type="ORF">FHL15_002250</name>
</gene>
<evidence type="ECO:0000256" key="3">
    <source>
        <dbReference type="ARBA" id="ARBA00022989"/>
    </source>
</evidence>
<dbReference type="AlphaFoldDB" id="A0A553I9R2"/>
<feature type="transmembrane region" description="Helical" evidence="6">
    <location>
        <begin position="197"/>
        <end position="219"/>
    </location>
</feature>
<dbReference type="SUPFAM" id="SSF103473">
    <property type="entry name" value="MFS general substrate transporter"/>
    <property type="match status" value="1"/>
</dbReference>
<feature type="transmembrane region" description="Helical" evidence="6">
    <location>
        <begin position="231"/>
        <end position="257"/>
    </location>
</feature>
<evidence type="ECO:0000259" key="7">
    <source>
        <dbReference type="PROSITE" id="PS50850"/>
    </source>
</evidence>
<dbReference type="PANTHER" id="PTHR23502:SF33">
    <property type="entry name" value="MAJOR FACILITATOR SUPERFAMILY (MFS) PROFILE DOMAIN-CONTAINING PROTEIN-RELATED"/>
    <property type="match status" value="1"/>
</dbReference>
<dbReference type="FunFam" id="1.20.1250.20:FF:000011">
    <property type="entry name" value="MFS multidrug transporter, putative"/>
    <property type="match status" value="1"/>
</dbReference>
<dbReference type="InterPro" id="IPR011701">
    <property type="entry name" value="MFS"/>
</dbReference>
<comment type="subcellular location">
    <subcellularLocation>
        <location evidence="1">Membrane</location>
        <topology evidence="1">Multi-pass membrane protein</topology>
    </subcellularLocation>
</comment>
<dbReference type="STRING" id="2512241.A0A553I9R2"/>
<protein>
    <recommendedName>
        <fullName evidence="7">Major facilitator superfamily (MFS) profile domain-containing protein</fullName>
    </recommendedName>
</protein>
<feature type="transmembrane region" description="Helical" evidence="6">
    <location>
        <begin position="142"/>
        <end position="160"/>
    </location>
</feature>
<dbReference type="Pfam" id="PF08241">
    <property type="entry name" value="Methyltransf_11"/>
    <property type="match status" value="1"/>
</dbReference>
<feature type="domain" description="Major facilitator superfamily (MFS) profile" evidence="7">
    <location>
        <begin position="105"/>
        <end position="544"/>
    </location>
</feature>
<feature type="region of interest" description="Disordered" evidence="5">
    <location>
        <begin position="1"/>
        <end position="44"/>
    </location>
</feature>
<accession>A0A553I9R2</accession>
<keyword evidence="9" id="KW-1185">Reference proteome</keyword>
<feature type="transmembrane region" description="Helical" evidence="6">
    <location>
        <begin position="480"/>
        <end position="503"/>
    </location>
</feature>
<feature type="transmembrane region" description="Helical" evidence="6">
    <location>
        <begin position="263"/>
        <end position="281"/>
    </location>
</feature>
<feature type="compositionally biased region" description="Basic and acidic residues" evidence="5">
    <location>
        <begin position="7"/>
        <end position="27"/>
    </location>
</feature>
<dbReference type="InterPro" id="IPR020846">
    <property type="entry name" value="MFS_dom"/>
</dbReference>
<evidence type="ECO:0000256" key="2">
    <source>
        <dbReference type="ARBA" id="ARBA00022692"/>
    </source>
</evidence>
<dbReference type="SUPFAM" id="SSF53335">
    <property type="entry name" value="S-adenosyl-L-methionine-dependent methyltransferases"/>
    <property type="match status" value="1"/>
</dbReference>
<feature type="transmembrane region" description="Helical" evidence="6">
    <location>
        <begin position="381"/>
        <end position="401"/>
    </location>
</feature>
<evidence type="ECO:0000256" key="4">
    <source>
        <dbReference type="ARBA" id="ARBA00023136"/>
    </source>
</evidence>
<dbReference type="InterPro" id="IPR036259">
    <property type="entry name" value="MFS_trans_sf"/>
</dbReference>
<reference evidence="9" key="1">
    <citation type="submission" date="2019-06" db="EMBL/GenBank/DDBJ databases">
        <title>Draft genome sequence of the griseofulvin-producing fungus Xylaria cubensis strain G536.</title>
        <authorList>
            <person name="Mead M.E."/>
            <person name="Raja H.A."/>
            <person name="Steenwyk J.L."/>
            <person name="Knowles S.L."/>
            <person name="Oberlies N.H."/>
            <person name="Rokas A."/>
        </authorList>
    </citation>
    <scope>NUCLEOTIDE SEQUENCE [LARGE SCALE GENOMIC DNA]</scope>
    <source>
        <strain evidence="9">G536</strain>
    </source>
</reference>
<evidence type="ECO:0000256" key="6">
    <source>
        <dbReference type="SAM" id="Phobius"/>
    </source>
</evidence>
<keyword evidence="4 6" id="KW-0472">Membrane</keyword>
<dbReference type="InterPro" id="IPR013216">
    <property type="entry name" value="Methyltransf_11"/>
</dbReference>
<dbReference type="EMBL" id="VFLP01000008">
    <property type="protein sequence ID" value="TRX96944.1"/>
    <property type="molecule type" value="Genomic_DNA"/>
</dbReference>
<evidence type="ECO:0000313" key="9">
    <source>
        <dbReference type="Proteomes" id="UP000319160"/>
    </source>
</evidence>
<evidence type="ECO:0000256" key="5">
    <source>
        <dbReference type="SAM" id="MobiDB-lite"/>
    </source>
</evidence>
<feature type="transmembrane region" description="Helical" evidence="6">
    <location>
        <begin position="172"/>
        <end position="191"/>
    </location>
</feature>
<dbReference type="PANTHER" id="PTHR23502">
    <property type="entry name" value="MAJOR FACILITATOR SUPERFAMILY"/>
    <property type="match status" value="1"/>
</dbReference>
<name>A0A553I9R2_9PEZI</name>
<feature type="transmembrane region" description="Helical" evidence="6">
    <location>
        <begin position="334"/>
        <end position="361"/>
    </location>
</feature>
<dbReference type="InterPro" id="IPR029063">
    <property type="entry name" value="SAM-dependent_MTases_sf"/>
</dbReference>
<comment type="caution">
    <text evidence="8">The sequence shown here is derived from an EMBL/GenBank/DDBJ whole genome shotgun (WGS) entry which is preliminary data.</text>
</comment>
<dbReference type="GO" id="GO:0008757">
    <property type="term" value="F:S-adenosylmethionine-dependent methyltransferase activity"/>
    <property type="evidence" value="ECO:0007669"/>
    <property type="project" value="InterPro"/>
</dbReference>
<sequence>MPTGLENDPREKSHRSMSDDDREVSHDDIEDVTGDEIRKVDTTTSRVSKRSRISRILSKASGRRDDDIAPTVIPLSDLDRGVVGWEDANDPSMPLNFDHRRKWIVVTCLSLITLFSPLSSSILAPAINAVSADFHTTDTTKASLPVSIFLLGYAVGPLFLSPLSEIYGRATVLSCANAFFCVWHIGCALAPSLNALIVFRFLCGVGGAGCMTLGGAIIGDLFPLIGRAKALSAWSIGPIVGPTLGPLIGAFIVGSIGWRWDPWIVFIPSTLVTIILAFYLPETCHKVLIDRKVERLSRELNRDDLVNCYDTPGATKLSQTRLLLVGLTRPLKMLILAPVIFLMSINVAFNYGARASVYLMFNSIPPTFEGQYGFPTSLTGLIYLALGLGYLIGIWTFSLLSDKTVMRLTKRNKGIFEPEMRLYLVVYYACLCPVTFFWYGWTTYYKVHWIAPILSLVPFGVAILGVYLPTQAYIIDAYPLYSASGLAAFTVLRSIVAAFLPLAGPPLFSSLGLGWGSSVLGFITVGLIPIPILVIIFGTRLRKKYPLSTPKAKMHWEAFKEALRQDGLGALARLPQIRDTAIAKLFSNGFIAFEDTTIVPSLVQAASGVVVELGPGSGNQIHRFDTSLISHIYGVEPNPQYEDEINAKVEQHGLRGKYKLIASRIEDSDILREDGITEGSLDSVLCIQVLCAVQDPKAVMKEVWKLLKPGGKFIFWEHGWSKNHLTIIEQGDILDSGEWENPDDIEAPEDPFSCLPRIQGVLLKKA</sequence>
<keyword evidence="3 6" id="KW-1133">Transmembrane helix</keyword>
<dbReference type="Pfam" id="PF07690">
    <property type="entry name" value="MFS_1"/>
    <property type="match status" value="1"/>
</dbReference>
<feature type="transmembrane region" description="Helical" evidence="6">
    <location>
        <begin position="103"/>
        <end position="130"/>
    </location>
</feature>
<dbReference type="OrthoDB" id="5296287at2759"/>
<feature type="transmembrane region" description="Helical" evidence="6">
    <location>
        <begin position="515"/>
        <end position="537"/>
    </location>
</feature>
<dbReference type="Gene3D" id="3.40.50.150">
    <property type="entry name" value="Vaccinia Virus protein VP39"/>
    <property type="match status" value="1"/>
</dbReference>
<organism evidence="8 9">
    <name type="scientific">Xylaria flabelliformis</name>
    <dbReference type="NCBI Taxonomy" id="2512241"/>
    <lineage>
        <taxon>Eukaryota</taxon>
        <taxon>Fungi</taxon>
        <taxon>Dikarya</taxon>
        <taxon>Ascomycota</taxon>
        <taxon>Pezizomycotina</taxon>
        <taxon>Sordariomycetes</taxon>
        <taxon>Xylariomycetidae</taxon>
        <taxon>Xylariales</taxon>
        <taxon>Xylariaceae</taxon>
        <taxon>Xylaria</taxon>
    </lineage>
</organism>
<dbReference type="PROSITE" id="PS50850">
    <property type="entry name" value="MFS"/>
    <property type="match status" value="1"/>
</dbReference>
<dbReference type="Proteomes" id="UP000319160">
    <property type="component" value="Unassembled WGS sequence"/>
</dbReference>
<dbReference type="CDD" id="cd02440">
    <property type="entry name" value="AdoMet_MTases"/>
    <property type="match status" value="1"/>
</dbReference>
<dbReference type="Gene3D" id="1.20.1250.20">
    <property type="entry name" value="MFS general substrate transporter like domains"/>
    <property type="match status" value="1"/>
</dbReference>
<keyword evidence="2 6" id="KW-0812">Transmembrane</keyword>
<dbReference type="GO" id="GO:0016020">
    <property type="term" value="C:membrane"/>
    <property type="evidence" value="ECO:0007669"/>
    <property type="project" value="UniProtKB-SubCell"/>
</dbReference>
<proteinExistence type="predicted"/>
<feature type="transmembrane region" description="Helical" evidence="6">
    <location>
        <begin position="447"/>
        <end position="468"/>
    </location>
</feature>
<dbReference type="GO" id="GO:0022857">
    <property type="term" value="F:transmembrane transporter activity"/>
    <property type="evidence" value="ECO:0007669"/>
    <property type="project" value="InterPro"/>
</dbReference>
<feature type="transmembrane region" description="Helical" evidence="6">
    <location>
        <begin position="422"/>
        <end position="441"/>
    </location>
</feature>
<dbReference type="CDD" id="cd17323">
    <property type="entry name" value="MFS_Tpo1_MDR_like"/>
    <property type="match status" value="1"/>
</dbReference>
<evidence type="ECO:0000256" key="1">
    <source>
        <dbReference type="ARBA" id="ARBA00004141"/>
    </source>
</evidence>
<evidence type="ECO:0000313" key="8">
    <source>
        <dbReference type="EMBL" id="TRX96944.1"/>
    </source>
</evidence>